<dbReference type="STRING" id="1121298.SAMN05444401_3133"/>
<evidence type="ECO:0000313" key="2">
    <source>
        <dbReference type="Proteomes" id="UP000184080"/>
    </source>
</evidence>
<dbReference type="OrthoDB" id="164847at2"/>
<dbReference type="RefSeq" id="WP_073008707.1">
    <property type="nucleotide sequence ID" value="NZ_FQZO01000005.1"/>
</dbReference>
<dbReference type="Pfam" id="PF11213">
    <property type="entry name" value="DUF3006"/>
    <property type="match status" value="1"/>
</dbReference>
<dbReference type="AlphaFoldDB" id="A0A1M6JK50"/>
<dbReference type="EMBL" id="FQZO01000005">
    <property type="protein sequence ID" value="SHJ47078.1"/>
    <property type="molecule type" value="Genomic_DNA"/>
</dbReference>
<evidence type="ECO:0008006" key="3">
    <source>
        <dbReference type="Google" id="ProtNLM"/>
    </source>
</evidence>
<dbReference type="InterPro" id="IPR021377">
    <property type="entry name" value="DUF3006"/>
</dbReference>
<dbReference type="Proteomes" id="UP000184080">
    <property type="component" value="Unassembled WGS sequence"/>
</dbReference>
<reference evidence="1 2" key="1">
    <citation type="submission" date="2016-11" db="EMBL/GenBank/DDBJ databases">
        <authorList>
            <person name="Jaros S."/>
            <person name="Januszkiewicz K."/>
            <person name="Wedrychowicz H."/>
        </authorList>
    </citation>
    <scope>NUCLEOTIDE SEQUENCE [LARGE SCALE GENOMIC DNA]</scope>
    <source>
        <strain evidence="1 2">DSM 21864</strain>
    </source>
</reference>
<name>A0A1M6JK50_9CLOT</name>
<organism evidence="1 2">
    <name type="scientific">Clostridium amylolyticum</name>
    <dbReference type="NCBI Taxonomy" id="1121298"/>
    <lineage>
        <taxon>Bacteria</taxon>
        <taxon>Bacillati</taxon>
        <taxon>Bacillota</taxon>
        <taxon>Clostridia</taxon>
        <taxon>Eubacteriales</taxon>
        <taxon>Clostridiaceae</taxon>
        <taxon>Clostridium</taxon>
    </lineage>
</organism>
<proteinExistence type="predicted"/>
<gene>
    <name evidence="1" type="ORF">SAMN05444401_3133</name>
</gene>
<sequence>MQHKVPLIVDRIEDNFIVVCEDYQGNIVNIDRRQIEDKVKEGDVIIIKDGKYKIHAEATFKRRKDMEDLVKSMWVEDEGEESE</sequence>
<accession>A0A1M6JK50</accession>
<keyword evidence="2" id="KW-1185">Reference proteome</keyword>
<evidence type="ECO:0000313" key="1">
    <source>
        <dbReference type="EMBL" id="SHJ47078.1"/>
    </source>
</evidence>
<protein>
    <recommendedName>
        <fullName evidence="3">DUF3006 domain-containing protein</fullName>
    </recommendedName>
</protein>